<name>A0A0H2UAE9_MAGP6</name>
<dbReference type="InterPro" id="IPR052979">
    <property type="entry name" value="Adenylate-forming_domain"/>
</dbReference>
<evidence type="ECO:0000313" key="3">
    <source>
        <dbReference type="EMBL" id="KLU91031.1"/>
    </source>
</evidence>
<feature type="transmembrane region" description="Helical" evidence="2">
    <location>
        <begin position="161"/>
        <end position="185"/>
    </location>
</feature>
<keyword evidence="2" id="KW-0812">Transmembrane</keyword>
<dbReference type="PANTHER" id="PTHR33927">
    <property type="entry name" value="TRANSMEMBRANE PROTEIN"/>
    <property type="match status" value="1"/>
</dbReference>
<reference evidence="3" key="1">
    <citation type="submission" date="2010-05" db="EMBL/GenBank/DDBJ databases">
        <title>The Genome Sequence of Magnaporthe poae strain ATCC 64411.</title>
        <authorList>
            <consortium name="The Broad Institute Genome Sequencing Platform"/>
            <consortium name="Broad Institute Genome Sequencing Center for Infectious Disease"/>
            <person name="Ma L.-J."/>
            <person name="Dead R."/>
            <person name="Young S."/>
            <person name="Zeng Q."/>
            <person name="Koehrsen M."/>
            <person name="Alvarado L."/>
            <person name="Berlin A."/>
            <person name="Chapman S.B."/>
            <person name="Chen Z."/>
            <person name="Freedman E."/>
            <person name="Gellesch M."/>
            <person name="Goldberg J."/>
            <person name="Griggs A."/>
            <person name="Gujja S."/>
            <person name="Heilman E.R."/>
            <person name="Heiman D."/>
            <person name="Hepburn T."/>
            <person name="Howarth C."/>
            <person name="Jen D."/>
            <person name="Larson L."/>
            <person name="Mehta T."/>
            <person name="Neiman D."/>
            <person name="Pearson M."/>
            <person name="Roberts A."/>
            <person name="Saif S."/>
            <person name="Shea T."/>
            <person name="Shenoy N."/>
            <person name="Sisk P."/>
            <person name="Stolte C."/>
            <person name="Sykes S."/>
            <person name="Walk T."/>
            <person name="White J."/>
            <person name="Yandava C."/>
            <person name="Haas B."/>
            <person name="Nusbaum C."/>
            <person name="Birren B."/>
        </authorList>
    </citation>
    <scope>NUCLEOTIDE SEQUENCE</scope>
    <source>
        <strain evidence="3">ATCC 64411</strain>
    </source>
</reference>
<protein>
    <submittedName>
        <fullName evidence="3">Uncharacterized protein</fullName>
    </submittedName>
</protein>
<proteinExistence type="predicted"/>
<organism evidence="3">
    <name type="scientific">Magnaporthiopsis poae (strain ATCC 64411 / 73-15)</name>
    <name type="common">Kentucky bluegrass fungus</name>
    <name type="synonym">Magnaporthe poae</name>
    <dbReference type="NCBI Taxonomy" id="644358"/>
    <lineage>
        <taxon>Eukaryota</taxon>
        <taxon>Fungi</taxon>
        <taxon>Dikarya</taxon>
        <taxon>Ascomycota</taxon>
        <taxon>Pezizomycotina</taxon>
        <taxon>Sordariomycetes</taxon>
        <taxon>Sordariomycetidae</taxon>
        <taxon>Magnaporthales</taxon>
        <taxon>Magnaporthaceae</taxon>
        <taxon>Magnaporthiopsis</taxon>
    </lineage>
</organism>
<reference evidence="3" key="2">
    <citation type="submission" date="2011-03" db="EMBL/GenBank/DDBJ databases">
        <title>Annotation of Magnaporthe poae ATCC 64411.</title>
        <authorList>
            <person name="Ma L.-J."/>
            <person name="Dead R."/>
            <person name="Young S.K."/>
            <person name="Zeng Q."/>
            <person name="Gargeya S."/>
            <person name="Fitzgerald M."/>
            <person name="Haas B."/>
            <person name="Abouelleil A."/>
            <person name="Alvarado L."/>
            <person name="Arachchi H.M."/>
            <person name="Berlin A."/>
            <person name="Brown A."/>
            <person name="Chapman S.B."/>
            <person name="Chen Z."/>
            <person name="Dunbar C."/>
            <person name="Freedman E."/>
            <person name="Gearin G."/>
            <person name="Gellesch M."/>
            <person name="Goldberg J."/>
            <person name="Griggs A."/>
            <person name="Gujja S."/>
            <person name="Heiman D."/>
            <person name="Howarth C."/>
            <person name="Larson L."/>
            <person name="Lui A."/>
            <person name="MacDonald P.J.P."/>
            <person name="Mehta T."/>
            <person name="Montmayeur A."/>
            <person name="Murphy C."/>
            <person name="Neiman D."/>
            <person name="Pearson M."/>
            <person name="Priest M."/>
            <person name="Roberts A."/>
            <person name="Saif S."/>
            <person name="Shea T."/>
            <person name="Shenoy N."/>
            <person name="Sisk P."/>
            <person name="Stolte C."/>
            <person name="Sykes S."/>
            <person name="Yandava C."/>
            <person name="Wortman J."/>
            <person name="Nusbaum C."/>
            <person name="Birren B."/>
        </authorList>
    </citation>
    <scope>NUCLEOTIDE SEQUENCE</scope>
    <source>
        <strain evidence="3">ATCC 64411</strain>
    </source>
</reference>
<accession>A0A0H2UAE9</accession>
<dbReference type="EMBL" id="GL876976">
    <property type="protein sequence ID" value="KLU91031.1"/>
    <property type="molecule type" value="Genomic_DNA"/>
</dbReference>
<feature type="compositionally biased region" description="Pro residues" evidence="1">
    <location>
        <begin position="78"/>
        <end position="91"/>
    </location>
</feature>
<feature type="non-terminal residue" evidence="3">
    <location>
        <position position="197"/>
    </location>
</feature>
<evidence type="ECO:0000256" key="1">
    <source>
        <dbReference type="SAM" id="MobiDB-lite"/>
    </source>
</evidence>
<feature type="region of interest" description="Disordered" evidence="1">
    <location>
        <begin position="61"/>
        <end position="102"/>
    </location>
</feature>
<dbReference type="VEuPathDB" id="FungiDB:MAPG_09556"/>
<dbReference type="OrthoDB" id="3142841at2759"/>
<feature type="transmembrane region" description="Helical" evidence="2">
    <location>
        <begin position="120"/>
        <end position="141"/>
    </location>
</feature>
<keyword evidence="2" id="KW-0472">Membrane</keyword>
<gene>
    <name evidence="3" type="ORF">MAPG_09556</name>
</gene>
<keyword evidence="2" id="KW-1133">Transmembrane helix</keyword>
<dbReference type="PANTHER" id="PTHR33927:SF5">
    <property type="entry name" value="ENZYME, PUTATIVE (AFU_ORTHOLOGUE AFUA_8G01222)-RELATED"/>
    <property type="match status" value="1"/>
</dbReference>
<dbReference type="AlphaFoldDB" id="A0A0H2UAE9"/>
<evidence type="ECO:0000256" key="2">
    <source>
        <dbReference type="SAM" id="Phobius"/>
    </source>
</evidence>
<sequence length="197" mass="22099">MVYPGNTSPQVHDQRFWPVPMREEPDRQSVFSNSSSTISRPTRAFFLGCRESQILDIRSLEEGHGQGPPAGTSSIAPTPAPGSAPPPPRSPPGDEEDLLPLPPKRGSRVYRYLRWNFGSVYRRIFTLAFLVNFLVLFILIGRSAAGGPRFTHKDASIAVSANLFVALLIRNEHVVNIMFIVFGTWPKNLPLRFRRLF</sequence>